<evidence type="ECO:0000313" key="3">
    <source>
        <dbReference type="EMBL" id="CUH98316.1"/>
    </source>
</evidence>
<keyword evidence="1" id="KW-0812">Transmembrane</keyword>
<dbReference type="EMBL" id="CYSR01000004">
    <property type="protein sequence ID" value="CUH98316.1"/>
    <property type="molecule type" value="Genomic_DNA"/>
</dbReference>
<evidence type="ECO:0000259" key="2">
    <source>
        <dbReference type="Pfam" id="PF14358"/>
    </source>
</evidence>
<dbReference type="RefSeq" id="WP_058284563.1">
    <property type="nucleotide sequence ID" value="NZ_CYSR01000004.1"/>
</dbReference>
<keyword evidence="1" id="KW-1133">Transmembrane helix</keyword>
<accession>A0A0P1H607</accession>
<feature type="transmembrane region" description="Helical" evidence="1">
    <location>
        <begin position="106"/>
        <end position="124"/>
    </location>
</feature>
<name>A0A0P1H607_9RHOB</name>
<protein>
    <recommendedName>
        <fullName evidence="2">Flavinylation-associated cytochrome domain-containing protein</fullName>
    </recommendedName>
</protein>
<feature type="transmembrane region" description="Helical" evidence="1">
    <location>
        <begin position="65"/>
        <end position="85"/>
    </location>
</feature>
<dbReference type="AlphaFoldDB" id="A0A0P1H607"/>
<evidence type="ECO:0000256" key="1">
    <source>
        <dbReference type="SAM" id="Phobius"/>
    </source>
</evidence>
<evidence type="ECO:0000313" key="4">
    <source>
        <dbReference type="Proteomes" id="UP000051326"/>
    </source>
</evidence>
<dbReference type="Pfam" id="PF14358">
    <property type="entry name" value="DUF4405"/>
    <property type="match status" value="1"/>
</dbReference>
<sequence>MSNTEAPPQSKARLTGRALAVFGVTFSFAAILLSGGILLFAPQGRISSATGWEALGLDRQGWGDLHIVLAALFAGFSLWHAALHLPVFKSLLAGSKTAPQGHRTEALIALAAVLALAVLTLLQLPPASWLLDLNGYFKHVFWAR</sequence>
<reference evidence="3 4" key="1">
    <citation type="submission" date="2015-09" db="EMBL/GenBank/DDBJ databases">
        <authorList>
            <consortium name="Swine Surveillance"/>
        </authorList>
    </citation>
    <scope>NUCLEOTIDE SEQUENCE [LARGE SCALE GENOMIC DNA]</scope>
    <source>
        <strain evidence="3 4">CECT 8399</strain>
    </source>
</reference>
<dbReference type="InterPro" id="IPR025517">
    <property type="entry name" value="DUF4405"/>
</dbReference>
<feature type="transmembrane region" description="Helical" evidence="1">
    <location>
        <begin position="18"/>
        <end position="41"/>
    </location>
</feature>
<dbReference type="STRING" id="1396826.PHA8399_00430"/>
<proteinExistence type="predicted"/>
<keyword evidence="1" id="KW-0472">Membrane</keyword>
<feature type="domain" description="Flavinylation-associated cytochrome" evidence="2">
    <location>
        <begin position="22"/>
        <end position="84"/>
    </location>
</feature>
<dbReference type="Proteomes" id="UP000051326">
    <property type="component" value="Unassembled WGS sequence"/>
</dbReference>
<organism evidence="3 4">
    <name type="scientific">Leisingera aquaemixtae</name>
    <dbReference type="NCBI Taxonomy" id="1396826"/>
    <lineage>
        <taxon>Bacteria</taxon>
        <taxon>Pseudomonadati</taxon>
        <taxon>Pseudomonadota</taxon>
        <taxon>Alphaproteobacteria</taxon>
        <taxon>Rhodobacterales</taxon>
        <taxon>Roseobacteraceae</taxon>
        <taxon>Leisingera</taxon>
    </lineage>
</organism>
<gene>
    <name evidence="3" type="ORF">PHA8399_00430</name>
</gene>